<feature type="binding site" evidence="4">
    <location>
        <position position="71"/>
    </location>
    <ligand>
        <name>Zn(2+)</name>
        <dbReference type="ChEBI" id="CHEBI:29105"/>
    </ligand>
</feature>
<evidence type="ECO:0000313" key="6">
    <source>
        <dbReference type="Proteomes" id="UP000257123"/>
    </source>
</evidence>
<feature type="binding site" evidence="4">
    <location>
        <position position="74"/>
    </location>
    <ligand>
        <name>Zn(2+)</name>
        <dbReference type="ChEBI" id="CHEBI:29105"/>
    </ligand>
</feature>
<dbReference type="FunFam" id="3.10.450.80:FF:000001">
    <property type="entry name" value="60S ribosomal protein L44"/>
    <property type="match status" value="1"/>
</dbReference>
<dbReference type="HAMAP" id="MF_01476">
    <property type="entry name" value="Ribosomal_L44e"/>
    <property type="match status" value="1"/>
</dbReference>
<keyword evidence="4" id="KW-0863">Zinc-finger</keyword>
<dbReference type="GO" id="GO:0008270">
    <property type="term" value="F:zinc ion binding"/>
    <property type="evidence" value="ECO:0007669"/>
    <property type="project" value="UniProtKB-UniRule"/>
</dbReference>
<reference evidence="5 6" key="1">
    <citation type="submission" date="2017-07" db="EMBL/GenBank/DDBJ databases">
        <title>Draft genome sequence of aerobic hyperthermophilic archaea, Pyrobaculum aerophilum YKB31 and YKB32.</title>
        <authorList>
            <person name="Mochizuki T."/>
            <person name="Berliner A.J."/>
            <person name="Yoshida-Takashima Y."/>
            <person name="Takaki Y."/>
            <person name="Nunoura T."/>
            <person name="Takai K."/>
        </authorList>
    </citation>
    <scope>NUCLEOTIDE SEQUENCE [LARGE SCALE GENOMIC DNA]</scope>
    <source>
        <strain evidence="5 6">YKB31</strain>
    </source>
</reference>
<proteinExistence type="inferred from homology"/>
<comment type="cofactor">
    <cofactor evidence="4">
        <name>Zn(2+)</name>
        <dbReference type="ChEBI" id="CHEBI:29105"/>
    </cofactor>
    <text evidence="4">Binds 1 zinc ion per subunit.</text>
</comment>
<dbReference type="NCBIfam" id="NF004425">
    <property type="entry name" value="PRK05767.1"/>
    <property type="match status" value="1"/>
</dbReference>
<dbReference type="Gene3D" id="3.10.450.80">
    <property type="match status" value="1"/>
</dbReference>
<sequence length="91" mass="10636">MRFPKSVNMYCPRCNAYTKHNVSNYHAGQRRSLAEGQRRYERKLKGYGSTPKPKQKRFAKVNKKVTLVFTCSKCGYKMIKSLGRMKKVELV</sequence>
<keyword evidence="4" id="KW-0862">Zinc</keyword>
<keyword evidence="3 4" id="KW-0687">Ribonucleoprotein</keyword>
<organism evidence="5 6">
    <name type="scientific">Pyrobaculum aerophilum</name>
    <dbReference type="NCBI Taxonomy" id="13773"/>
    <lineage>
        <taxon>Archaea</taxon>
        <taxon>Thermoproteota</taxon>
        <taxon>Thermoprotei</taxon>
        <taxon>Thermoproteales</taxon>
        <taxon>Thermoproteaceae</taxon>
        <taxon>Pyrobaculum</taxon>
    </lineage>
</organism>
<dbReference type="GO" id="GO:1990904">
    <property type="term" value="C:ribonucleoprotein complex"/>
    <property type="evidence" value="ECO:0007669"/>
    <property type="project" value="UniProtKB-KW"/>
</dbReference>
<keyword evidence="2 4" id="KW-0689">Ribosomal protein</keyword>
<evidence type="ECO:0000256" key="1">
    <source>
        <dbReference type="ARBA" id="ARBA00009364"/>
    </source>
</evidence>
<dbReference type="RefSeq" id="WP_116420873.1">
    <property type="nucleotide sequence ID" value="NZ_NMUE01000011.1"/>
</dbReference>
<keyword evidence="4" id="KW-0479">Metal-binding</keyword>
<gene>
    <name evidence="4" type="primary">rpl44e</name>
    <name evidence="5" type="ORF">CGL51_04715</name>
</gene>
<dbReference type="GO" id="GO:0006412">
    <property type="term" value="P:translation"/>
    <property type="evidence" value="ECO:0007669"/>
    <property type="project" value="UniProtKB-UniRule"/>
</dbReference>
<keyword evidence="4" id="KW-0694">RNA-binding</keyword>
<feature type="binding site" evidence="4">
    <location>
        <position position="14"/>
    </location>
    <ligand>
        <name>Zn(2+)</name>
        <dbReference type="ChEBI" id="CHEBI:29105"/>
    </ligand>
</feature>
<dbReference type="GO" id="GO:0070180">
    <property type="term" value="F:large ribosomal subunit rRNA binding"/>
    <property type="evidence" value="ECO:0007669"/>
    <property type="project" value="UniProtKB-UniRule"/>
</dbReference>
<dbReference type="InterPro" id="IPR053708">
    <property type="entry name" value="Ribosomal_LSU_eL42"/>
</dbReference>
<comment type="function">
    <text evidence="4">Binds to the 23S rRNA.</text>
</comment>
<comment type="subunit">
    <text evidence="4">Part of the 50S ribosomal subunit.</text>
</comment>
<dbReference type="EMBL" id="NMUE01000011">
    <property type="protein sequence ID" value="RFA96663.1"/>
    <property type="molecule type" value="Genomic_DNA"/>
</dbReference>
<dbReference type="Proteomes" id="UP000257123">
    <property type="component" value="Unassembled WGS sequence"/>
</dbReference>
<protein>
    <recommendedName>
        <fullName evidence="4">Large ribosomal subunit protein eL42</fullName>
    </recommendedName>
</protein>
<dbReference type="GO" id="GO:0003735">
    <property type="term" value="F:structural constituent of ribosome"/>
    <property type="evidence" value="ECO:0007669"/>
    <property type="project" value="InterPro"/>
</dbReference>
<dbReference type="SUPFAM" id="SSF57829">
    <property type="entry name" value="Zn-binding ribosomal proteins"/>
    <property type="match status" value="1"/>
</dbReference>
<keyword evidence="4" id="KW-0699">rRNA-binding</keyword>
<dbReference type="AlphaFoldDB" id="A0A371R081"/>
<feature type="binding site" evidence="4">
    <location>
        <position position="11"/>
    </location>
    <ligand>
        <name>Zn(2+)</name>
        <dbReference type="ChEBI" id="CHEBI:29105"/>
    </ligand>
</feature>
<evidence type="ECO:0000313" key="5">
    <source>
        <dbReference type="EMBL" id="RFA96663.1"/>
    </source>
</evidence>
<dbReference type="GO" id="GO:0005840">
    <property type="term" value="C:ribosome"/>
    <property type="evidence" value="ECO:0007669"/>
    <property type="project" value="UniProtKB-KW"/>
</dbReference>
<dbReference type="InterPro" id="IPR000552">
    <property type="entry name" value="Ribosomal_eL44"/>
</dbReference>
<evidence type="ECO:0000256" key="3">
    <source>
        <dbReference type="ARBA" id="ARBA00023274"/>
    </source>
</evidence>
<dbReference type="Pfam" id="PF00935">
    <property type="entry name" value="Ribosomal_L44"/>
    <property type="match status" value="1"/>
</dbReference>
<comment type="caution">
    <text evidence="5">The sequence shown here is derived from an EMBL/GenBank/DDBJ whole genome shotgun (WGS) entry which is preliminary data.</text>
</comment>
<dbReference type="InterPro" id="IPR011332">
    <property type="entry name" value="Ribosomal_zn-bd"/>
</dbReference>
<dbReference type="PANTHER" id="PTHR10369">
    <property type="entry name" value="60S RIBOSOMAL PROTEIN L36A/L44"/>
    <property type="match status" value="1"/>
</dbReference>
<feature type="zinc finger region" description="C4-type" evidence="4">
    <location>
        <begin position="11"/>
        <end position="74"/>
    </location>
</feature>
<evidence type="ECO:0000256" key="4">
    <source>
        <dbReference type="HAMAP-Rule" id="MF_01476"/>
    </source>
</evidence>
<comment type="similarity">
    <text evidence="1 4">Belongs to the eukaryotic ribosomal protein eL42 family.</text>
</comment>
<name>A0A371R081_9CREN</name>
<accession>A0A371R081</accession>
<evidence type="ECO:0000256" key="2">
    <source>
        <dbReference type="ARBA" id="ARBA00022980"/>
    </source>
</evidence>